<dbReference type="CDD" id="cd12226">
    <property type="entry name" value="RRM_NOL8"/>
    <property type="match status" value="1"/>
</dbReference>
<dbReference type="GO" id="GO:0005730">
    <property type="term" value="C:nucleolus"/>
    <property type="evidence" value="ECO:0007669"/>
    <property type="project" value="UniProtKB-SubCell"/>
</dbReference>
<feature type="compositionally biased region" description="Basic and acidic residues" evidence="5">
    <location>
        <begin position="396"/>
        <end position="415"/>
    </location>
</feature>
<dbReference type="AlphaFoldDB" id="A0A8D9I3C3"/>
<dbReference type="PANTHER" id="PTHR23099">
    <property type="entry name" value="TRANSCRIPTIONAL REGULATOR"/>
    <property type="match status" value="1"/>
</dbReference>
<dbReference type="SUPFAM" id="SSF54928">
    <property type="entry name" value="RNA-binding domain, RBD"/>
    <property type="match status" value="1"/>
</dbReference>
<evidence type="ECO:0000256" key="3">
    <source>
        <dbReference type="ARBA" id="ARBA00023242"/>
    </source>
</evidence>
<feature type="region of interest" description="Disordered" evidence="5">
    <location>
        <begin position="634"/>
        <end position="685"/>
    </location>
</feature>
<evidence type="ECO:0000256" key="4">
    <source>
        <dbReference type="PROSITE-ProRule" id="PRU00176"/>
    </source>
</evidence>
<dbReference type="GO" id="GO:0003723">
    <property type="term" value="F:RNA binding"/>
    <property type="evidence" value="ECO:0007669"/>
    <property type="project" value="UniProtKB-UniRule"/>
</dbReference>
<keyword evidence="3" id="KW-0539">Nucleus</keyword>
<comment type="subcellular location">
    <subcellularLocation>
        <location evidence="1">Nucleus</location>
        <location evidence="1">Nucleolus</location>
    </subcellularLocation>
</comment>
<dbReference type="Pfam" id="PF00076">
    <property type="entry name" value="RRM_1"/>
    <property type="match status" value="1"/>
</dbReference>
<feature type="compositionally biased region" description="Acidic residues" evidence="5">
    <location>
        <begin position="533"/>
        <end position="546"/>
    </location>
</feature>
<dbReference type="InterPro" id="IPR000504">
    <property type="entry name" value="RRM_dom"/>
</dbReference>
<organism evidence="7 8">
    <name type="scientific">Brassica campestris</name>
    <name type="common">Field mustard</name>
    <dbReference type="NCBI Taxonomy" id="3711"/>
    <lineage>
        <taxon>Eukaryota</taxon>
        <taxon>Viridiplantae</taxon>
        <taxon>Streptophyta</taxon>
        <taxon>Embryophyta</taxon>
        <taxon>Tracheophyta</taxon>
        <taxon>Spermatophyta</taxon>
        <taxon>Magnoliopsida</taxon>
        <taxon>eudicotyledons</taxon>
        <taxon>Gunneridae</taxon>
        <taxon>Pentapetalae</taxon>
        <taxon>rosids</taxon>
        <taxon>malvids</taxon>
        <taxon>Brassicales</taxon>
        <taxon>Brassicaceae</taxon>
        <taxon>Brassiceae</taxon>
        <taxon>Brassica</taxon>
    </lineage>
</organism>
<dbReference type="InterPro" id="IPR034138">
    <property type="entry name" value="NOP8_RRM"/>
</dbReference>
<dbReference type="Gramene" id="A10p16160.2_BraZ1">
    <property type="protein sequence ID" value="A10p16160.2_BraZ1.CDS"/>
    <property type="gene ID" value="A10g16160.2_BraZ1"/>
</dbReference>
<dbReference type="Gene3D" id="3.30.70.330">
    <property type="match status" value="1"/>
</dbReference>
<evidence type="ECO:0000256" key="2">
    <source>
        <dbReference type="ARBA" id="ARBA00022884"/>
    </source>
</evidence>
<dbReference type="PANTHER" id="PTHR23099:SF0">
    <property type="entry name" value="GERM CELL NUCLEAR ACIDIC PROTEIN"/>
    <property type="match status" value="1"/>
</dbReference>
<dbReference type="Proteomes" id="UP000694005">
    <property type="component" value="Chromosome A10"/>
</dbReference>
<feature type="region of interest" description="Disordered" evidence="5">
    <location>
        <begin position="362"/>
        <end position="564"/>
    </location>
</feature>
<dbReference type="SMART" id="SM00360">
    <property type="entry name" value="RRM"/>
    <property type="match status" value="1"/>
</dbReference>
<feature type="compositionally biased region" description="Basic and acidic residues" evidence="5">
    <location>
        <begin position="1"/>
        <end position="17"/>
    </location>
</feature>
<feature type="region of interest" description="Disordered" evidence="5">
    <location>
        <begin position="266"/>
        <end position="336"/>
    </location>
</feature>
<feature type="compositionally biased region" description="Basic and acidic residues" evidence="5">
    <location>
        <begin position="580"/>
        <end position="606"/>
    </location>
</feature>
<accession>A0A8D9I3C3</accession>
<name>A0A8D9I3C3_BRACM</name>
<evidence type="ECO:0000256" key="5">
    <source>
        <dbReference type="SAM" id="MobiDB-lite"/>
    </source>
</evidence>
<proteinExistence type="predicted"/>
<feature type="compositionally biased region" description="Basic and acidic residues" evidence="5">
    <location>
        <begin position="738"/>
        <end position="750"/>
    </location>
</feature>
<dbReference type="EMBL" id="LS974626">
    <property type="protein sequence ID" value="CAG7910370.1"/>
    <property type="molecule type" value="Genomic_DNA"/>
</dbReference>
<feature type="region of interest" description="Disordered" evidence="5">
    <location>
        <begin position="725"/>
        <end position="750"/>
    </location>
</feature>
<feature type="compositionally biased region" description="Basic residues" evidence="5">
    <location>
        <begin position="286"/>
        <end position="295"/>
    </location>
</feature>
<dbReference type="InterPro" id="IPR035979">
    <property type="entry name" value="RBD_domain_sf"/>
</dbReference>
<feature type="region of interest" description="Disordered" evidence="5">
    <location>
        <begin position="1"/>
        <end position="29"/>
    </location>
</feature>
<feature type="compositionally biased region" description="Polar residues" evidence="5">
    <location>
        <begin position="649"/>
        <end position="666"/>
    </location>
</feature>
<reference evidence="7 8" key="1">
    <citation type="submission" date="2021-07" db="EMBL/GenBank/DDBJ databases">
        <authorList>
            <consortium name="Genoscope - CEA"/>
            <person name="William W."/>
        </authorList>
    </citation>
    <scope>NUCLEOTIDE SEQUENCE [LARGE SCALE GENOMIC DNA]</scope>
</reference>
<sequence length="750" mass="81316">MRKTRGREEESREKNKTMEGGGSGGGGVRLHVGGLGESVGRDDLLKIFSPMGSVEAVEFVKTKGRSFAYIDFSPASENSLTKLFSTYNGCKWKGGKLRLEKAKEHYMARLKREWAESASVSASTDGTVKAPEKLTPSTHLNIFFPRLRKVKAMPLSGTGKHKYSFQRVAVPSLLPKTFCDCEEHSASLTPQETHARDVEALNVGINEEEVNIMNSVMNKLLQKDDSVISEKDDIIVDTKDNILINVLSNGKDMMDAELSNLSRKRKSMLDQTHVSGEGYTEGQKGNHLHPNKKRQSIIPEGSGRQEASQAIREKKKPSEVDPDEPSRTTGVKKANDNISWSQKSSWKALVANGNSSNFSVSSFLPDVSSSKAVQPASDTDVEGSDHSESEDTDVVDSDHSESEDTDVKGSDHSESEDNDVEGSDHSELEDADVEDSDHSESEDADVEGPDHSESEDNGVVGSDHPESEDDDVEGSEHPESEDNGVVGSDHPESEDDDVEGSEHPESEDADVEGSDHSESEDANVEGSEHPDSEDADNADIDVDAETVELAASTGGDSEDGSLNVEKDENVAEDLNAEKESLVLEDSVDHNVDEEETGKGQLEDSKKSAGASSWLQKASWTQLVRDQNASFSITQLFPNLPPEKTEADRVNSSGDGQFTYSNQSGSANGVEAAGVHGASSSTPLRSLKENQQIVKAKNVSGGSRLGVKRPIRREIGSGESCAFMRSETSVSEWKRAKKALSEPSRKKKSEE</sequence>
<keyword evidence="2 4" id="KW-0694">RNA-binding</keyword>
<protein>
    <recommendedName>
        <fullName evidence="6">RRM domain-containing protein</fullName>
    </recommendedName>
</protein>
<feature type="domain" description="RRM" evidence="6">
    <location>
        <begin position="28"/>
        <end position="104"/>
    </location>
</feature>
<feature type="region of interest" description="Disordered" evidence="5">
    <location>
        <begin position="580"/>
        <end position="616"/>
    </location>
</feature>
<gene>
    <name evidence="7" type="ORF">BRAPAZ1V2_A10P16160.2</name>
</gene>
<dbReference type="InterPro" id="IPR012677">
    <property type="entry name" value="Nucleotide-bd_a/b_plait_sf"/>
</dbReference>
<dbReference type="PROSITE" id="PS50102">
    <property type="entry name" value="RRM"/>
    <property type="match status" value="1"/>
</dbReference>
<evidence type="ECO:0000259" key="6">
    <source>
        <dbReference type="PROSITE" id="PS50102"/>
    </source>
</evidence>
<evidence type="ECO:0000256" key="1">
    <source>
        <dbReference type="ARBA" id="ARBA00004604"/>
    </source>
</evidence>
<evidence type="ECO:0000313" key="7">
    <source>
        <dbReference type="EMBL" id="CAG7910370.1"/>
    </source>
</evidence>
<feature type="compositionally biased region" description="Gly residues" evidence="5">
    <location>
        <begin position="19"/>
        <end position="29"/>
    </location>
</feature>
<evidence type="ECO:0000313" key="8">
    <source>
        <dbReference type="Proteomes" id="UP000694005"/>
    </source>
</evidence>